<evidence type="ECO:0000256" key="8">
    <source>
        <dbReference type="ARBA" id="ARBA00048258"/>
    </source>
</evidence>
<feature type="binding site" evidence="9">
    <location>
        <position position="61"/>
    </location>
    <ligand>
        <name>beta-alanine</name>
        <dbReference type="ChEBI" id="CHEBI:57966"/>
    </ligand>
</feature>
<proteinExistence type="inferred from homology"/>
<dbReference type="Proteomes" id="UP000790580">
    <property type="component" value="Unassembled WGS sequence"/>
</dbReference>
<feature type="active site" description="Proton donor" evidence="9">
    <location>
        <position position="37"/>
    </location>
</feature>
<comment type="subunit">
    <text evidence="9">Homodimer.</text>
</comment>
<dbReference type="GO" id="GO:0016874">
    <property type="term" value="F:ligase activity"/>
    <property type="evidence" value="ECO:0007669"/>
    <property type="project" value="UniProtKB-KW"/>
</dbReference>
<protein>
    <recommendedName>
        <fullName evidence="9">Pantothenate synthetase</fullName>
        <shortName evidence="9">PS</shortName>
        <ecNumber evidence="9">6.3.2.1</ecNumber>
    </recommendedName>
    <alternativeName>
        <fullName evidence="9">Pantoate--beta-alanine ligase</fullName>
    </alternativeName>
    <alternativeName>
        <fullName evidence="9">Pantoate-activating enzyme</fullName>
    </alternativeName>
</protein>
<dbReference type="InterPro" id="IPR042176">
    <property type="entry name" value="Pantoate_ligase_C"/>
</dbReference>
<feature type="binding site" evidence="9">
    <location>
        <begin position="30"/>
        <end position="37"/>
    </location>
    <ligand>
        <name>ATP</name>
        <dbReference type="ChEBI" id="CHEBI:30616"/>
    </ligand>
</feature>
<comment type="function">
    <text evidence="9">Catalyzes the condensation of pantoate with beta-alanine in an ATP-dependent reaction via a pantoyl-adenylate intermediate.</text>
</comment>
<comment type="caution">
    <text evidence="10">The sequence shown here is derived from an EMBL/GenBank/DDBJ whole genome shotgun (WGS) entry which is preliminary data.</text>
</comment>
<feature type="binding site" evidence="9">
    <location>
        <begin position="147"/>
        <end position="150"/>
    </location>
    <ligand>
        <name>ATP</name>
        <dbReference type="ChEBI" id="CHEBI:30616"/>
    </ligand>
</feature>
<dbReference type="EC" id="6.3.2.1" evidence="9"/>
<keyword evidence="7 9" id="KW-0067">ATP-binding</keyword>
<dbReference type="RefSeq" id="WP_088075115.1">
    <property type="nucleotide sequence ID" value="NZ_JAHQCR010000088.1"/>
</dbReference>
<evidence type="ECO:0000256" key="4">
    <source>
        <dbReference type="ARBA" id="ARBA00022598"/>
    </source>
</evidence>
<evidence type="ECO:0000313" key="11">
    <source>
        <dbReference type="Proteomes" id="UP000790580"/>
    </source>
</evidence>
<dbReference type="CDD" id="cd00560">
    <property type="entry name" value="PanC"/>
    <property type="match status" value="1"/>
</dbReference>
<comment type="subcellular location">
    <subcellularLocation>
        <location evidence="9">Cytoplasm</location>
    </subcellularLocation>
</comment>
<evidence type="ECO:0000256" key="9">
    <source>
        <dbReference type="HAMAP-Rule" id="MF_00158"/>
    </source>
</evidence>
<dbReference type="NCBIfam" id="TIGR00018">
    <property type="entry name" value="panC"/>
    <property type="match status" value="1"/>
</dbReference>
<dbReference type="InterPro" id="IPR004821">
    <property type="entry name" value="Cyt_trans-like"/>
</dbReference>
<feature type="binding site" evidence="9">
    <location>
        <position position="61"/>
    </location>
    <ligand>
        <name>(R)-pantoate</name>
        <dbReference type="ChEBI" id="CHEBI:15980"/>
    </ligand>
</feature>
<evidence type="ECO:0000256" key="2">
    <source>
        <dbReference type="ARBA" id="ARBA00009256"/>
    </source>
</evidence>
<evidence type="ECO:0000256" key="5">
    <source>
        <dbReference type="ARBA" id="ARBA00022655"/>
    </source>
</evidence>
<comment type="similarity">
    <text evidence="2 9">Belongs to the pantothenate synthetase family.</text>
</comment>
<evidence type="ECO:0000256" key="7">
    <source>
        <dbReference type="ARBA" id="ARBA00022840"/>
    </source>
</evidence>
<dbReference type="InterPro" id="IPR014729">
    <property type="entry name" value="Rossmann-like_a/b/a_fold"/>
</dbReference>
<keyword evidence="6 9" id="KW-0547">Nucleotide-binding</keyword>
<dbReference type="Gene3D" id="3.30.1300.10">
    <property type="entry name" value="Pantoate-beta-alanine ligase, C-terminal domain"/>
    <property type="match status" value="1"/>
</dbReference>
<evidence type="ECO:0000256" key="1">
    <source>
        <dbReference type="ARBA" id="ARBA00004990"/>
    </source>
</evidence>
<dbReference type="InterPro" id="IPR003721">
    <property type="entry name" value="Pantoate_ligase"/>
</dbReference>
<dbReference type="Gene3D" id="3.40.50.620">
    <property type="entry name" value="HUPs"/>
    <property type="match status" value="1"/>
</dbReference>
<dbReference type="NCBIfam" id="TIGR00125">
    <property type="entry name" value="cyt_tran_rel"/>
    <property type="match status" value="1"/>
</dbReference>
<dbReference type="Pfam" id="PF02569">
    <property type="entry name" value="Pantoate_ligase"/>
    <property type="match status" value="1"/>
</dbReference>
<feature type="binding site" evidence="9">
    <location>
        <position position="153"/>
    </location>
    <ligand>
        <name>(R)-pantoate</name>
        <dbReference type="ChEBI" id="CHEBI:15980"/>
    </ligand>
</feature>
<evidence type="ECO:0000313" key="10">
    <source>
        <dbReference type="EMBL" id="MBU9723917.1"/>
    </source>
</evidence>
<comment type="miscellaneous">
    <text evidence="9">The reaction proceeds by a bi uni uni bi ping pong mechanism.</text>
</comment>
<evidence type="ECO:0000256" key="6">
    <source>
        <dbReference type="ARBA" id="ARBA00022741"/>
    </source>
</evidence>
<dbReference type="PANTHER" id="PTHR21299:SF1">
    <property type="entry name" value="PANTOATE--BETA-ALANINE LIGASE"/>
    <property type="match status" value="1"/>
</dbReference>
<sequence length="287" mass="32428">MNTFHTISEIRNWIKTNKLNGKTIGFVPTMGFLHEGHLSLIDAAKRENDLVILSIFVNPLQFGEGEDFEDYPRNYEKDSKLAEEHGVDAIFHPSINEMYPKKMSATITVHEGTDVLCGVNRPGHFDGVATVVMKLFSITTPDKAYFGMKDAQQVAVIERMVSDFHLDLEIVRCPTLRENDGLAKSSRNVYLSEVEREEAPKIYKVLMETKDVILGDMRPSVQQVKQFLTEKLTKELSAKVDYGEVLSFPTLEHPQQLSGELLIAVAVKYSKARLIDNIIINVNEGRD</sequence>
<dbReference type="HAMAP" id="MF_00158">
    <property type="entry name" value="PanC"/>
    <property type="match status" value="1"/>
</dbReference>
<evidence type="ECO:0000256" key="3">
    <source>
        <dbReference type="ARBA" id="ARBA00022490"/>
    </source>
</evidence>
<organism evidence="10 11">
    <name type="scientific">Evansella alkalicola</name>
    <dbReference type="NCBI Taxonomy" id="745819"/>
    <lineage>
        <taxon>Bacteria</taxon>
        <taxon>Bacillati</taxon>
        <taxon>Bacillota</taxon>
        <taxon>Bacilli</taxon>
        <taxon>Bacillales</taxon>
        <taxon>Bacillaceae</taxon>
        <taxon>Evansella</taxon>
    </lineage>
</organism>
<keyword evidence="11" id="KW-1185">Reference proteome</keyword>
<keyword evidence="5 9" id="KW-0566">Pantothenate biosynthesis</keyword>
<feature type="binding site" evidence="9">
    <location>
        <position position="176"/>
    </location>
    <ligand>
        <name>ATP</name>
        <dbReference type="ChEBI" id="CHEBI:30616"/>
    </ligand>
</feature>
<dbReference type="PANTHER" id="PTHR21299">
    <property type="entry name" value="CYTIDYLATE KINASE/PANTOATE-BETA-ALANINE LIGASE"/>
    <property type="match status" value="1"/>
</dbReference>
<name>A0ABS6JZ95_9BACI</name>
<keyword evidence="3 9" id="KW-0963">Cytoplasm</keyword>
<accession>A0ABS6JZ95</accession>
<gene>
    <name evidence="9 10" type="primary">panC</name>
    <name evidence="10" type="ORF">KS407_21070</name>
</gene>
<comment type="catalytic activity">
    <reaction evidence="8 9">
        <text>(R)-pantoate + beta-alanine + ATP = (R)-pantothenate + AMP + diphosphate + H(+)</text>
        <dbReference type="Rhea" id="RHEA:10912"/>
        <dbReference type="ChEBI" id="CHEBI:15378"/>
        <dbReference type="ChEBI" id="CHEBI:15980"/>
        <dbReference type="ChEBI" id="CHEBI:29032"/>
        <dbReference type="ChEBI" id="CHEBI:30616"/>
        <dbReference type="ChEBI" id="CHEBI:33019"/>
        <dbReference type="ChEBI" id="CHEBI:57966"/>
        <dbReference type="ChEBI" id="CHEBI:456215"/>
        <dbReference type="EC" id="6.3.2.1"/>
    </reaction>
</comment>
<dbReference type="SUPFAM" id="SSF52374">
    <property type="entry name" value="Nucleotidylyl transferase"/>
    <property type="match status" value="1"/>
</dbReference>
<feature type="binding site" evidence="9">
    <location>
        <begin position="184"/>
        <end position="187"/>
    </location>
    <ligand>
        <name>ATP</name>
        <dbReference type="ChEBI" id="CHEBI:30616"/>
    </ligand>
</feature>
<dbReference type="EMBL" id="JAHQCR010000088">
    <property type="protein sequence ID" value="MBU9723917.1"/>
    <property type="molecule type" value="Genomic_DNA"/>
</dbReference>
<comment type="pathway">
    <text evidence="1 9">Cofactor biosynthesis; (R)-pantothenate biosynthesis; (R)-pantothenate from (R)-pantoate and beta-alanine: step 1/1.</text>
</comment>
<reference evidence="10 11" key="1">
    <citation type="submission" date="2021-06" db="EMBL/GenBank/DDBJ databases">
        <title>Bacillus sp. RD4P76, an endophyte from a halophyte.</title>
        <authorList>
            <person name="Sun J.-Q."/>
        </authorList>
    </citation>
    <scope>NUCLEOTIDE SEQUENCE [LARGE SCALE GENOMIC DNA]</scope>
    <source>
        <strain evidence="10 11">JCM 17098</strain>
    </source>
</reference>
<keyword evidence="4 9" id="KW-0436">Ligase</keyword>